<accession>A0A5J5S962</accession>
<name>A0A5J5S962_GOSBA</name>
<feature type="non-terminal residue" evidence="1">
    <location>
        <position position="1"/>
    </location>
</feature>
<dbReference type="OrthoDB" id="296632at2759"/>
<dbReference type="Proteomes" id="UP000327439">
    <property type="component" value="Chromosome D03"/>
</dbReference>
<evidence type="ECO:0008006" key="3">
    <source>
        <dbReference type="Google" id="ProtNLM"/>
    </source>
</evidence>
<reference evidence="2" key="1">
    <citation type="journal article" date="2020" name="Nat. Genet.">
        <title>Genomic diversifications of five Gossypium allopolyploid species and their impact on cotton improvement.</title>
        <authorList>
            <person name="Chen Z.J."/>
            <person name="Sreedasyam A."/>
            <person name="Ando A."/>
            <person name="Song Q."/>
            <person name="De Santiago L.M."/>
            <person name="Hulse-Kemp A.M."/>
            <person name="Ding M."/>
            <person name="Ye W."/>
            <person name="Kirkbride R.C."/>
            <person name="Jenkins J."/>
            <person name="Plott C."/>
            <person name="Lovell J."/>
            <person name="Lin Y.M."/>
            <person name="Vaughn R."/>
            <person name="Liu B."/>
            <person name="Simpson S."/>
            <person name="Scheffler B.E."/>
            <person name="Wen L."/>
            <person name="Saski C.A."/>
            <person name="Grover C.E."/>
            <person name="Hu G."/>
            <person name="Conover J.L."/>
            <person name="Carlson J.W."/>
            <person name="Shu S."/>
            <person name="Boston L.B."/>
            <person name="Williams M."/>
            <person name="Peterson D.G."/>
            <person name="McGee K."/>
            <person name="Jones D.C."/>
            <person name="Wendel J.F."/>
            <person name="Stelly D.M."/>
            <person name="Grimwood J."/>
            <person name="Schmutz J."/>
        </authorList>
    </citation>
    <scope>NUCLEOTIDE SEQUENCE [LARGE SCALE GENOMIC DNA]</scope>
    <source>
        <strain evidence="2">cv. 3-79</strain>
    </source>
</reference>
<sequence>EVRGKTAYLQYSNRQEIVNNKTKADIAGNVLLVTIEGQDARLVSIDVLHLVFSAFGFVHKITTFEKTAGFQSGIYILNGD</sequence>
<evidence type="ECO:0000313" key="1">
    <source>
        <dbReference type="EMBL" id="KAB2038529.1"/>
    </source>
</evidence>
<dbReference type="InterPro" id="IPR012677">
    <property type="entry name" value="Nucleotide-bd_a/b_plait_sf"/>
</dbReference>
<dbReference type="PANTHER" id="PTHR15592">
    <property type="entry name" value="MATRIN 3/NUCLEAR PROTEIN 220-RELATED"/>
    <property type="match status" value="1"/>
</dbReference>
<evidence type="ECO:0000313" key="2">
    <source>
        <dbReference type="Proteomes" id="UP000327439"/>
    </source>
</evidence>
<keyword evidence="2" id="KW-1185">Reference proteome</keyword>
<protein>
    <recommendedName>
        <fullName evidence="3">RRM domain-containing protein</fullName>
    </recommendedName>
</protein>
<gene>
    <name evidence="1" type="ORF">ES319_D03G151700v1</name>
</gene>
<dbReference type="AlphaFoldDB" id="A0A5J5S962"/>
<proteinExistence type="predicted"/>
<dbReference type="EMBL" id="CM018217">
    <property type="protein sequence ID" value="KAB2038529.1"/>
    <property type="molecule type" value="Genomic_DNA"/>
</dbReference>
<dbReference type="Gene3D" id="3.30.70.330">
    <property type="match status" value="1"/>
</dbReference>
<organism evidence="1 2">
    <name type="scientific">Gossypium barbadense</name>
    <name type="common">Sea Island cotton</name>
    <name type="synonym">Hibiscus barbadensis</name>
    <dbReference type="NCBI Taxonomy" id="3634"/>
    <lineage>
        <taxon>Eukaryota</taxon>
        <taxon>Viridiplantae</taxon>
        <taxon>Streptophyta</taxon>
        <taxon>Embryophyta</taxon>
        <taxon>Tracheophyta</taxon>
        <taxon>Spermatophyta</taxon>
        <taxon>Magnoliopsida</taxon>
        <taxon>eudicotyledons</taxon>
        <taxon>Gunneridae</taxon>
        <taxon>Pentapetalae</taxon>
        <taxon>rosids</taxon>
        <taxon>malvids</taxon>
        <taxon>Malvales</taxon>
        <taxon>Malvaceae</taxon>
        <taxon>Malvoideae</taxon>
        <taxon>Gossypium</taxon>
    </lineage>
</organism>